<dbReference type="EMBL" id="GBRH01188269">
    <property type="protein sequence ID" value="JAE09627.1"/>
    <property type="molecule type" value="Transcribed_RNA"/>
</dbReference>
<proteinExistence type="predicted"/>
<sequence length="49" mass="5786">MRKTRVLAHLFGKRFTSFFSFAREMIHMSMPVTYSTVQTDARIITYTLP</sequence>
<accession>A0A0A9FBE4</accession>
<reference evidence="1" key="1">
    <citation type="submission" date="2014-09" db="EMBL/GenBank/DDBJ databases">
        <authorList>
            <person name="Magalhaes I.L.F."/>
            <person name="Oliveira U."/>
            <person name="Santos F.R."/>
            <person name="Vidigal T.H.D.A."/>
            <person name="Brescovit A.D."/>
            <person name="Santos A.J."/>
        </authorList>
    </citation>
    <scope>NUCLEOTIDE SEQUENCE</scope>
    <source>
        <tissue evidence="1">Shoot tissue taken approximately 20 cm above the soil surface</tissue>
    </source>
</reference>
<dbReference type="AlphaFoldDB" id="A0A0A9FBE4"/>
<organism evidence="1">
    <name type="scientific">Arundo donax</name>
    <name type="common">Giant reed</name>
    <name type="synonym">Donax arundinaceus</name>
    <dbReference type="NCBI Taxonomy" id="35708"/>
    <lineage>
        <taxon>Eukaryota</taxon>
        <taxon>Viridiplantae</taxon>
        <taxon>Streptophyta</taxon>
        <taxon>Embryophyta</taxon>
        <taxon>Tracheophyta</taxon>
        <taxon>Spermatophyta</taxon>
        <taxon>Magnoliopsida</taxon>
        <taxon>Liliopsida</taxon>
        <taxon>Poales</taxon>
        <taxon>Poaceae</taxon>
        <taxon>PACMAD clade</taxon>
        <taxon>Arundinoideae</taxon>
        <taxon>Arundineae</taxon>
        <taxon>Arundo</taxon>
    </lineage>
</organism>
<evidence type="ECO:0000313" key="1">
    <source>
        <dbReference type="EMBL" id="JAE09627.1"/>
    </source>
</evidence>
<protein>
    <submittedName>
        <fullName evidence="1">Uncharacterized protein</fullName>
    </submittedName>
</protein>
<name>A0A0A9FBE4_ARUDO</name>
<reference evidence="1" key="2">
    <citation type="journal article" date="2015" name="Data Brief">
        <title>Shoot transcriptome of the giant reed, Arundo donax.</title>
        <authorList>
            <person name="Barrero R.A."/>
            <person name="Guerrero F.D."/>
            <person name="Moolhuijzen P."/>
            <person name="Goolsby J.A."/>
            <person name="Tidwell J."/>
            <person name="Bellgard S.E."/>
            <person name="Bellgard M.I."/>
        </authorList>
    </citation>
    <scope>NUCLEOTIDE SEQUENCE</scope>
    <source>
        <tissue evidence="1">Shoot tissue taken approximately 20 cm above the soil surface</tissue>
    </source>
</reference>